<reference evidence="1 2" key="2">
    <citation type="journal article" date="2022" name="Mol. Ecol. Resour.">
        <title>The genomes of chicory, endive, great burdock and yacon provide insights into Asteraceae paleo-polyploidization history and plant inulin production.</title>
        <authorList>
            <person name="Fan W."/>
            <person name="Wang S."/>
            <person name="Wang H."/>
            <person name="Wang A."/>
            <person name="Jiang F."/>
            <person name="Liu H."/>
            <person name="Zhao H."/>
            <person name="Xu D."/>
            <person name="Zhang Y."/>
        </authorList>
    </citation>
    <scope>NUCLEOTIDE SEQUENCE [LARGE SCALE GENOMIC DNA]</scope>
    <source>
        <strain evidence="2">cv. Yunnan</strain>
        <tissue evidence="1">Leaves</tissue>
    </source>
</reference>
<reference evidence="2" key="1">
    <citation type="journal article" date="2022" name="Mol. Ecol. Resour.">
        <title>The genomes of chicory, endive, great burdock and yacon provide insights into Asteraceae palaeo-polyploidization history and plant inulin production.</title>
        <authorList>
            <person name="Fan W."/>
            <person name="Wang S."/>
            <person name="Wang H."/>
            <person name="Wang A."/>
            <person name="Jiang F."/>
            <person name="Liu H."/>
            <person name="Zhao H."/>
            <person name="Xu D."/>
            <person name="Zhang Y."/>
        </authorList>
    </citation>
    <scope>NUCLEOTIDE SEQUENCE [LARGE SCALE GENOMIC DNA]</scope>
    <source>
        <strain evidence="2">cv. Yunnan</strain>
    </source>
</reference>
<evidence type="ECO:0000313" key="1">
    <source>
        <dbReference type="EMBL" id="KAI3811056.1"/>
    </source>
</evidence>
<comment type="caution">
    <text evidence="1">The sequence shown here is derived from an EMBL/GenBank/DDBJ whole genome shotgun (WGS) entry which is preliminary data.</text>
</comment>
<keyword evidence="2" id="KW-1185">Reference proteome</keyword>
<gene>
    <name evidence="1" type="ORF">L1987_20772</name>
</gene>
<accession>A0ACB9ITA4</accession>
<dbReference type="EMBL" id="CM042024">
    <property type="protein sequence ID" value="KAI3811056.1"/>
    <property type="molecule type" value="Genomic_DNA"/>
</dbReference>
<name>A0ACB9ITA4_9ASTR</name>
<organism evidence="1 2">
    <name type="scientific">Smallanthus sonchifolius</name>
    <dbReference type="NCBI Taxonomy" id="185202"/>
    <lineage>
        <taxon>Eukaryota</taxon>
        <taxon>Viridiplantae</taxon>
        <taxon>Streptophyta</taxon>
        <taxon>Embryophyta</taxon>
        <taxon>Tracheophyta</taxon>
        <taxon>Spermatophyta</taxon>
        <taxon>Magnoliopsida</taxon>
        <taxon>eudicotyledons</taxon>
        <taxon>Gunneridae</taxon>
        <taxon>Pentapetalae</taxon>
        <taxon>asterids</taxon>
        <taxon>campanulids</taxon>
        <taxon>Asterales</taxon>
        <taxon>Asteraceae</taxon>
        <taxon>Asteroideae</taxon>
        <taxon>Heliantheae alliance</taxon>
        <taxon>Millerieae</taxon>
        <taxon>Smallanthus</taxon>
    </lineage>
</organism>
<protein>
    <submittedName>
        <fullName evidence="1">Uncharacterized protein</fullName>
    </submittedName>
</protein>
<proteinExistence type="predicted"/>
<dbReference type="Proteomes" id="UP001056120">
    <property type="component" value="Linkage Group LG07"/>
</dbReference>
<sequence>MAGGADCGKPVVAITLDGHGCRCSGGRQELGERMSRRDERQQASGVGVAAVHGCCHVWEHCGGASRCRTAEMMVGVESVIKFVFVAEPCNKGGAELRTSESARRGTLAWERATQVGAHAFIW</sequence>
<evidence type="ECO:0000313" key="2">
    <source>
        <dbReference type="Proteomes" id="UP001056120"/>
    </source>
</evidence>